<gene>
    <name evidence="1" type="ORF">DWX41_21875</name>
</gene>
<protein>
    <recommendedName>
        <fullName evidence="3">Phage protein</fullName>
    </recommendedName>
</protein>
<comment type="caution">
    <text evidence="1">The sequence shown here is derived from an EMBL/GenBank/DDBJ whole genome shotgun (WGS) entry which is preliminary data.</text>
</comment>
<reference evidence="1 2" key="1">
    <citation type="submission" date="2018-08" db="EMBL/GenBank/DDBJ databases">
        <title>A genome reference for cultivated species of the human gut microbiota.</title>
        <authorList>
            <person name="Zou Y."/>
            <person name="Xue W."/>
            <person name="Luo G."/>
        </authorList>
    </citation>
    <scope>NUCLEOTIDE SEQUENCE [LARGE SCALE GENOMIC DNA]</scope>
    <source>
        <strain evidence="1 2">AF19-21</strain>
    </source>
</reference>
<accession>A0A3E2WEA3</accession>
<evidence type="ECO:0000313" key="2">
    <source>
        <dbReference type="Proteomes" id="UP000261111"/>
    </source>
</evidence>
<organism evidence="1 2">
    <name type="scientific">Hungatella hathewayi</name>
    <dbReference type="NCBI Taxonomy" id="154046"/>
    <lineage>
        <taxon>Bacteria</taxon>
        <taxon>Bacillati</taxon>
        <taxon>Bacillota</taxon>
        <taxon>Clostridia</taxon>
        <taxon>Lachnospirales</taxon>
        <taxon>Lachnospiraceae</taxon>
        <taxon>Hungatella</taxon>
    </lineage>
</organism>
<dbReference type="RefSeq" id="WP_117441340.1">
    <property type="nucleotide sequence ID" value="NZ_QVIA01000041.1"/>
</dbReference>
<dbReference type="EMBL" id="QVIA01000041">
    <property type="protein sequence ID" value="RGC23822.1"/>
    <property type="molecule type" value="Genomic_DNA"/>
</dbReference>
<evidence type="ECO:0000313" key="1">
    <source>
        <dbReference type="EMBL" id="RGC23822.1"/>
    </source>
</evidence>
<dbReference type="Proteomes" id="UP000261111">
    <property type="component" value="Unassembled WGS sequence"/>
</dbReference>
<sequence length="89" mass="10330">MKYRKKPVVIEAIEWNGDVEAVMEFMGEHPAFDNPEVFYNEGSMCSIMIQTLEGTMECAPYDYIIKGINGEFYPCKPDIFEKTYELVED</sequence>
<proteinExistence type="predicted"/>
<dbReference type="AlphaFoldDB" id="A0A3E2WEA3"/>
<evidence type="ECO:0008006" key="3">
    <source>
        <dbReference type="Google" id="ProtNLM"/>
    </source>
</evidence>
<name>A0A3E2WEA3_9FIRM</name>